<evidence type="ECO:0000256" key="12">
    <source>
        <dbReference type="NCBIfam" id="TIGR00593"/>
    </source>
</evidence>
<dbReference type="GO" id="GO:0006261">
    <property type="term" value="P:DNA-templated DNA replication"/>
    <property type="evidence" value="ECO:0007669"/>
    <property type="project" value="UniProtKB-UniRule"/>
</dbReference>
<dbReference type="PANTHER" id="PTHR10133:SF27">
    <property type="entry name" value="DNA POLYMERASE NU"/>
    <property type="match status" value="1"/>
</dbReference>
<dbReference type="PROSITE" id="PS00447">
    <property type="entry name" value="DNA_POLYMERASE_A"/>
    <property type="match status" value="1"/>
</dbReference>
<keyword evidence="9 13" id="KW-0238">DNA-binding</keyword>
<reference evidence="16" key="1">
    <citation type="journal article" date="2020" name="Biotechnol. Biofuels">
        <title>New insights from the biogas microbiome by comprehensive genome-resolved metagenomics of nearly 1600 species originating from multiple anaerobic digesters.</title>
        <authorList>
            <person name="Campanaro S."/>
            <person name="Treu L."/>
            <person name="Rodriguez-R L.M."/>
            <person name="Kovalovszki A."/>
            <person name="Ziels R.M."/>
            <person name="Maus I."/>
            <person name="Zhu X."/>
            <person name="Kougias P.G."/>
            <person name="Basile A."/>
            <person name="Luo G."/>
            <person name="Schluter A."/>
            <person name="Konstantinidis K.T."/>
            <person name="Angelidaki I."/>
        </authorList>
    </citation>
    <scope>NUCLEOTIDE SEQUENCE</scope>
    <source>
        <strain evidence="16">AS06rmzACSIP_7</strain>
    </source>
</reference>
<feature type="domain" description="5'-3' exonuclease" evidence="14">
    <location>
        <begin position="2"/>
        <end position="252"/>
    </location>
</feature>
<evidence type="ECO:0000256" key="3">
    <source>
        <dbReference type="ARBA" id="ARBA00020311"/>
    </source>
</evidence>
<dbReference type="Gene3D" id="1.10.150.20">
    <property type="entry name" value="5' to 3' exonuclease, C-terminal subdomain"/>
    <property type="match status" value="2"/>
</dbReference>
<dbReference type="InterPro" id="IPR036397">
    <property type="entry name" value="RNaseH_sf"/>
</dbReference>
<dbReference type="Gene3D" id="3.40.50.1010">
    <property type="entry name" value="5'-nuclease"/>
    <property type="match status" value="1"/>
</dbReference>
<evidence type="ECO:0000256" key="6">
    <source>
        <dbReference type="ARBA" id="ARBA00022705"/>
    </source>
</evidence>
<reference evidence="16" key="2">
    <citation type="submission" date="2020-01" db="EMBL/GenBank/DDBJ databases">
        <authorList>
            <person name="Campanaro S."/>
        </authorList>
    </citation>
    <scope>NUCLEOTIDE SEQUENCE</scope>
    <source>
        <strain evidence="16">AS06rmzACSIP_7</strain>
    </source>
</reference>
<dbReference type="InterPro" id="IPR036279">
    <property type="entry name" value="5-3_exonuclease_C_sf"/>
</dbReference>
<keyword evidence="13" id="KW-0378">Hydrolase</keyword>
<evidence type="ECO:0000313" key="17">
    <source>
        <dbReference type="Proteomes" id="UP000777265"/>
    </source>
</evidence>
<keyword evidence="6 13" id="KW-0235">DNA replication</keyword>
<evidence type="ECO:0000256" key="8">
    <source>
        <dbReference type="ARBA" id="ARBA00022932"/>
    </source>
</evidence>
<dbReference type="CDD" id="cd06140">
    <property type="entry name" value="DNA_polA_I_Bacillus_like_exo"/>
    <property type="match status" value="1"/>
</dbReference>
<dbReference type="EC" id="2.7.7.7" evidence="2 12"/>
<dbReference type="EMBL" id="JAAYEE010000061">
    <property type="protein sequence ID" value="NLW34533.1"/>
    <property type="molecule type" value="Genomic_DNA"/>
</dbReference>
<dbReference type="SMART" id="SM00482">
    <property type="entry name" value="POLAc"/>
    <property type="match status" value="1"/>
</dbReference>
<keyword evidence="10 13" id="KW-0234">DNA repair</keyword>
<evidence type="ECO:0000256" key="2">
    <source>
        <dbReference type="ARBA" id="ARBA00012417"/>
    </source>
</evidence>
<proteinExistence type="inferred from homology"/>
<dbReference type="GO" id="GO:0006302">
    <property type="term" value="P:double-strand break repair"/>
    <property type="evidence" value="ECO:0007669"/>
    <property type="project" value="TreeGrafter"/>
</dbReference>
<keyword evidence="4 13" id="KW-0808">Transferase</keyword>
<evidence type="ECO:0000256" key="10">
    <source>
        <dbReference type="ARBA" id="ARBA00023204"/>
    </source>
</evidence>
<comment type="catalytic activity">
    <reaction evidence="11 13">
        <text>DNA(n) + a 2'-deoxyribonucleoside 5'-triphosphate = DNA(n+1) + diphosphate</text>
        <dbReference type="Rhea" id="RHEA:22508"/>
        <dbReference type="Rhea" id="RHEA-COMP:17339"/>
        <dbReference type="Rhea" id="RHEA-COMP:17340"/>
        <dbReference type="ChEBI" id="CHEBI:33019"/>
        <dbReference type="ChEBI" id="CHEBI:61560"/>
        <dbReference type="ChEBI" id="CHEBI:173112"/>
        <dbReference type="EC" id="2.7.7.7"/>
    </reaction>
</comment>
<dbReference type="InterPro" id="IPR019760">
    <property type="entry name" value="DNA-dir_DNA_pol_A_CS"/>
</dbReference>
<dbReference type="SUPFAM" id="SSF47807">
    <property type="entry name" value="5' to 3' exonuclease, C-terminal subdomain"/>
    <property type="match status" value="1"/>
</dbReference>
<evidence type="ECO:0000259" key="15">
    <source>
        <dbReference type="SMART" id="SM00482"/>
    </source>
</evidence>
<dbReference type="FunFam" id="1.10.150.20:FF:000003">
    <property type="entry name" value="DNA polymerase I"/>
    <property type="match status" value="1"/>
</dbReference>
<feature type="domain" description="DNA-directed DNA polymerase family A palm" evidence="15">
    <location>
        <begin position="599"/>
        <end position="805"/>
    </location>
</feature>
<gene>
    <name evidence="13 16" type="primary">polA</name>
    <name evidence="16" type="ORF">GXY80_03480</name>
</gene>
<evidence type="ECO:0000256" key="13">
    <source>
        <dbReference type="RuleBase" id="RU004460"/>
    </source>
</evidence>
<dbReference type="InterPro" id="IPR012337">
    <property type="entry name" value="RNaseH-like_sf"/>
</dbReference>
<dbReference type="GO" id="GO:0008409">
    <property type="term" value="F:5'-3' exonuclease activity"/>
    <property type="evidence" value="ECO:0007669"/>
    <property type="project" value="UniProtKB-UniRule"/>
</dbReference>
<comment type="caution">
    <text evidence="16">The sequence shown here is derived from an EMBL/GenBank/DDBJ whole genome shotgun (WGS) entry which is preliminary data.</text>
</comment>
<dbReference type="AlphaFoldDB" id="A0A971RZQ3"/>
<evidence type="ECO:0000259" key="14">
    <source>
        <dbReference type="SMART" id="SM00475"/>
    </source>
</evidence>
<dbReference type="SMART" id="SM00279">
    <property type="entry name" value="HhH2"/>
    <property type="match status" value="1"/>
</dbReference>
<dbReference type="CDD" id="cd09898">
    <property type="entry name" value="H3TH_53EXO"/>
    <property type="match status" value="1"/>
</dbReference>
<evidence type="ECO:0000256" key="9">
    <source>
        <dbReference type="ARBA" id="ARBA00023125"/>
    </source>
</evidence>
<organism evidence="16 17">
    <name type="scientific">Syntrophorhabdus aromaticivorans</name>
    <dbReference type="NCBI Taxonomy" id="328301"/>
    <lineage>
        <taxon>Bacteria</taxon>
        <taxon>Pseudomonadati</taxon>
        <taxon>Thermodesulfobacteriota</taxon>
        <taxon>Syntrophorhabdia</taxon>
        <taxon>Syntrophorhabdales</taxon>
        <taxon>Syntrophorhabdaceae</taxon>
        <taxon>Syntrophorhabdus</taxon>
    </lineage>
</organism>
<dbReference type="CDD" id="cd09859">
    <property type="entry name" value="PIN_53EXO"/>
    <property type="match status" value="1"/>
</dbReference>
<dbReference type="Pfam" id="PF01367">
    <property type="entry name" value="5_3_exonuc"/>
    <property type="match status" value="1"/>
</dbReference>
<protein>
    <recommendedName>
        <fullName evidence="3 12">DNA polymerase I</fullName>
        <ecNumber evidence="2 12">2.7.7.7</ecNumber>
    </recommendedName>
</protein>
<dbReference type="Gene3D" id="3.30.420.10">
    <property type="entry name" value="Ribonuclease H-like superfamily/Ribonuclease H"/>
    <property type="match status" value="1"/>
</dbReference>
<dbReference type="SUPFAM" id="SSF56672">
    <property type="entry name" value="DNA/RNA polymerases"/>
    <property type="match status" value="1"/>
</dbReference>
<dbReference type="InterPro" id="IPR029060">
    <property type="entry name" value="PIN-like_dom_sf"/>
</dbReference>
<dbReference type="Pfam" id="PF00476">
    <property type="entry name" value="DNA_pol_A"/>
    <property type="match status" value="1"/>
</dbReference>
<evidence type="ECO:0000256" key="7">
    <source>
        <dbReference type="ARBA" id="ARBA00022763"/>
    </source>
</evidence>
<dbReference type="InterPro" id="IPR001098">
    <property type="entry name" value="DNA-dir_DNA_pol_A_palm_dom"/>
</dbReference>
<comment type="function">
    <text evidence="13">In addition to polymerase activity, this DNA polymerase exhibits 5'-3' exonuclease activity.</text>
</comment>
<evidence type="ECO:0000256" key="1">
    <source>
        <dbReference type="ARBA" id="ARBA00007705"/>
    </source>
</evidence>
<dbReference type="SUPFAM" id="SSF88723">
    <property type="entry name" value="PIN domain-like"/>
    <property type="match status" value="1"/>
</dbReference>
<dbReference type="InterPro" id="IPR020046">
    <property type="entry name" value="5-3_exonucl_a-hlix_arch_N"/>
</dbReference>
<dbReference type="PRINTS" id="PR00868">
    <property type="entry name" value="DNAPOLI"/>
</dbReference>
<dbReference type="InterPro" id="IPR043502">
    <property type="entry name" value="DNA/RNA_pol_sf"/>
</dbReference>
<comment type="similarity">
    <text evidence="1 13">Belongs to the DNA polymerase type-A family.</text>
</comment>
<dbReference type="InterPro" id="IPR002298">
    <property type="entry name" value="DNA_polymerase_A"/>
</dbReference>
<dbReference type="InterPro" id="IPR008918">
    <property type="entry name" value="HhH2"/>
</dbReference>
<dbReference type="NCBIfam" id="NF004397">
    <property type="entry name" value="PRK05755.1"/>
    <property type="match status" value="1"/>
</dbReference>
<keyword evidence="7 13" id="KW-0227">DNA damage</keyword>
<evidence type="ECO:0000313" key="16">
    <source>
        <dbReference type="EMBL" id="NLW34533.1"/>
    </source>
</evidence>
<evidence type="ECO:0000256" key="4">
    <source>
        <dbReference type="ARBA" id="ARBA00022679"/>
    </source>
</evidence>
<dbReference type="Gene3D" id="3.30.70.370">
    <property type="match status" value="1"/>
</dbReference>
<dbReference type="PANTHER" id="PTHR10133">
    <property type="entry name" value="DNA POLYMERASE I"/>
    <property type="match status" value="1"/>
</dbReference>
<dbReference type="InterPro" id="IPR020045">
    <property type="entry name" value="DNA_polI_H3TH"/>
</dbReference>
<dbReference type="FunFam" id="1.10.150.20:FF:000002">
    <property type="entry name" value="DNA polymerase I"/>
    <property type="match status" value="1"/>
</dbReference>
<dbReference type="InterPro" id="IPR018320">
    <property type="entry name" value="DNA_polymerase_1"/>
</dbReference>
<name>A0A971RZQ3_9BACT</name>
<dbReference type="GO" id="GO:0003887">
    <property type="term" value="F:DNA-directed DNA polymerase activity"/>
    <property type="evidence" value="ECO:0007669"/>
    <property type="project" value="UniProtKB-UniRule"/>
</dbReference>
<keyword evidence="13" id="KW-0540">Nuclease</keyword>
<dbReference type="Pfam" id="PF02739">
    <property type="entry name" value="5_3_exonuc_N"/>
    <property type="match status" value="1"/>
</dbReference>
<dbReference type="GO" id="GO:0003677">
    <property type="term" value="F:DNA binding"/>
    <property type="evidence" value="ECO:0007669"/>
    <property type="project" value="UniProtKB-UniRule"/>
</dbReference>
<dbReference type="InterPro" id="IPR002421">
    <property type="entry name" value="5-3_exonuclease"/>
</dbReference>
<accession>A0A971RZQ3</accession>
<dbReference type="SMART" id="SM00475">
    <property type="entry name" value="53EXOc"/>
    <property type="match status" value="1"/>
</dbReference>
<dbReference type="SUPFAM" id="SSF53098">
    <property type="entry name" value="Ribonuclease H-like"/>
    <property type="match status" value="1"/>
</dbReference>
<dbReference type="Gene3D" id="1.20.1060.10">
    <property type="entry name" value="Taq DNA Polymerase, Chain T, domain 4"/>
    <property type="match status" value="1"/>
</dbReference>
<sequence length="842" mass="94323">MVDGNSYLYRAFFATPHLSNSKGIPTNATYAFLSMTRKLVNEQKPDALIMVFDSKAPSFREEISKAYKAQRPPMPGNLSVQIPYVKSALEAMGLPILEREGFEADDIIGTIVHSLKGRDVEIYIVTSDKDMMQLVSKNVFILDTMKGTLIGEGEVEEKFGIKPALITDYLALCGDTSDNIPGVPGIGEKTARELVGTIGSVDEIYGRMEEIRKPAVKSKLVTGKDLAHMSKDLATIRLDVPVDTSIDNLRMKEPDLKNLRRIYRELEFTTLYREIRLENEDRKEWKRVNLDELKKQRIALLAGFHGKNVNDIGLESFAVFDGEGIFTSESTDDFVRILAAAEEIVTHNLKPLYTFGACREGVSRGINLSSVRFFDTMLATYITNPLRKDYGVAAVAEELLDLDLASHDPGRIMVDVIPHLFDLKAFLEKNMAESDLANLFLKTEMPLVQVLADMECAGVRVDRSKLLALSRDFDKRLNGIIKEIYSLAGEPFNINSPQQLSRVLFDTLQLPPLKKTKTGYSTDTGVLQTLSLRHPLPKEILEYRTLTKLKGTYIDVLPTLINPHSGRIHASFNQMVAATGRLSSSDPNLQNIPIRGEEGMKIREAFVPEDGYILVSSDYSQIELRVLAHISGDQVLIDTFLRDEDIHSRVAREVFGVAEGGVTQEMRRTAKVINFGIIYGMSSFGLAKELGILQRDAQSYIDDYFVKHQGVSRYISKVVEEARENGFVRTLFGRIRYIPEINNPDMNVRQLGERAAMNTPIQGTAADIIKIAMVNIHRKIKAKGLSSRLIMQIHDELVFEVKEEELAVMEPLIKEEMEHAVSLAVPLKVSLGKGHSWAEAHD</sequence>
<dbReference type="FunFam" id="1.20.1060.10:FF:000001">
    <property type="entry name" value="DNA polymerase I"/>
    <property type="match status" value="1"/>
</dbReference>
<keyword evidence="13" id="KW-0269">Exonuclease</keyword>
<evidence type="ECO:0000256" key="11">
    <source>
        <dbReference type="ARBA" id="ARBA00049244"/>
    </source>
</evidence>
<keyword evidence="5 13" id="KW-0548">Nucleotidyltransferase</keyword>
<dbReference type="NCBIfam" id="TIGR00593">
    <property type="entry name" value="pola"/>
    <property type="match status" value="1"/>
</dbReference>
<keyword evidence="8 13" id="KW-0239">DNA-directed DNA polymerase</keyword>
<dbReference type="Proteomes" id="UP000777265">
    <property type="component" value="Unassembled WGS sequence"/>
</dbReference>
<dbReference type="CDD" id="cd08637">
    <property type="entry name" value="DNA_pol_A_pol_I_C"/>
    <property type="match status" value="1"/>
</dbReference>
<evidence type="ECO:0000256" key="5">
    <source>
        <dbReference type="ARBA" id="ARBA00022695"/>
    </source>
</evidence>